<dbReference type="PRINTS" id="PR00385">
    <property type="entry name" value="P450"/>
</dbReference>
<dbReference type="CDD" id="cd20659">
    <property type="entry name" value="CYP4B_4F-like"/>
    <property type="match status" value="1"/>
</dbReference>
<evidence type="ECO:0000256" key="2">
    <source>
        <dbReference type="PIRSR" id="PIRSR602401-1"/>
    </source>
</evidence>
<keyword evidence="2 3" id="KW-0349">Heme</keyword>
<dbReference type="Gene3D" id="1.10.630.10">
    <property type="entry name" value="Cytochrome P450"/>
    <property type="match status" value="1"/>
</dbReference>
<dbReference type="PROSITE" id="PS00086">
    <property type="entry name" value="CYTOCHROME_P450"/>
    <property type="match status" value="1"/>
</dbReference>
<dbReference type="InterPro" id="IPR001128">
    <property type="entry name" value="Cyt_P450"/>
</dbReference>
<comment type="similarity">
    <text evidence="1 3">Belongs to the cytochrome P450 family.</text>
</comment>
<dbReference type="AlphaFoldDB" id="A0A6F9D9R6"/>
<comment type="cofactor">
    <cofactor evidence="2">
        <name>heme</name>
        <dbReference type="ChEBI" id="CHEBI:30413"/>
    </cofactor>
</comment>
<dbReference type="PANTHER" id="PTHR24291">
    <property type="entry name" value="CYTOCHROME P450 FAMILY 4"/>
    <property type="match status" value="1"/>
</dbReference>
<keyword evidence="2 3" id="KW-0479">Metal-binding</keyword>
<accession>A0A6F9D9R6</accession>
<dbReference type="PRINTS" id="PR00463">
    <property type="entry name" value="EP450I"/>
</dbReference>
<keyword evidence="2 3" id="KW-0408">Iron</keyword>
<keyword evidence="3" id="KW-0560">Oxidoreductase</keyword>
<evidence type="ECO:0000256" key="3">
    <source>
        <dbReference type="RuleBase" id="RU000461"/>
    </source>
</evidence>
<dbReference type="GO" id="GO:0005506">
    <property type="term" value="F:iron ion binding"/>
    <property type="evidence" value="ECO:0007669"/>
    <property type="project" value="InterPro"/>
</dbReference>
<dbReference type="GO" id="GO:0020037">
    <property type="term" value="F:heme binding"/>
    <property type="evidence" value="ECO:0007669"/>
    <property type="project" value="InterPro"/>
</dbReference>
<dbReference type="InterPro" id="IPR036396">
    <property type="entry name" value="Cyt_P450_sf"/>
</dbReference>
<sequence length="544" mass="62664">MSILSTVLGSLLSEILQTPSTIVSLSVFVLVTVILWKLAKPLVKLFVRTKRLDEIVGAAPRHWFFGHLKKYPPTHDGILRGSRERPASFPLMFNFWIAPCFSFLHTYHPDSAIALLSSGAPKNNVGYRFVRPWIGDGLLTSKGKKWQRNRHLLTPAFHFKILKGYVEIFNKTSKEMLDKWENLGNGPIEISVDVGLMTLDTMLQCAMSVETNCQQLSENHPYIKAVEDLASLITLRINKPLYLIDFIFWNSKAGKRFKEAAKIVHKEAENIIRSRKQELKQKMLWNNRIHSDKQTNDSDCSSDEDNDGTPKRKLFDFLDTLIHTKDEEGNGLTDREIRDEVDTFLFEGHDTTSSGIQWTLYNLAKYPEYQEKCRKEVNEVLGDKQSVEWDDLAKFSYLTMFIKEDMRLYPPVVTVSRELVEPLTVKSKLALMKEAIIPTGSTVSLHIFTLHRNPHVWENPHVFDPERFTKENIAKRSPHAYLPFSAGSRNCIGQNFAMNEMKITIAQTLRRFRLYLDNDTPEPKMAPRLILQSKNGIHIKFEKL</sequence>
<evidence type="ECO:0000313" key="4">
    <source>
        <dbReference type="EMBL" id="CAB3235873.1"/>
    </source>
</evidence>
<evidence type="ECO:0000256" key="1">
    <source>
        <dbReference type="ARBA" id="ARBA00010617"/>
    </source>
</evidence>
<dbReference type="InterPro" id="IPR002401">
    <property type="entry name" value="Cyt_P450_E_grp-I"/>
</dbReference>
<reference evidence="4" key="1">
    <citation type="submission" date="2020-04" db="EMBL/GenBank/DDBJ databases">
        <authorList>
            <person name="Neveu A P."/>
        </authorList>
    </citation>
    <scope>NUCLEOTIDE SEQUENCE</scope>
    <source>
        <tissue evidence="4">Whole embryo</tissue>
    </source>
</reference>
<dbReference type="GO" id="GO:0016705">
    <property type="term" value="F:oxidoreductase activity, acting on paired donors, with incorporation or reduction of molecular oxygen"/>
    <property type="evidence" value="ECO:0007669"/>
    <property type="project" value="InterPro"/>
</dbReference>
<dbReference type="PANTHER" id="PTHR24291:SF201">
    <property type="entry name" value="CYTOCHROME P450, FAMILY 4, SUBFAMILY B, POLYPEPTIDE 7"/>
    <property type="match status" value="1"/>
</dbReference>
<feature type="binding site" description="axial binding residue" evidence="2">
    <location>
        <position position="491"/>
    </location>
    <ligand>
        <name>heme</name>
        <dbReference type="ChEBI" id="CHEBI:30413"/>
    </ligand>
    <ligandPart>
        <name>Fe</name>
        <dbReference type="ChEBI" id="CHEBI:18248"/>
    </ligandPart>
</feature>
<keyword evidence="3" id="KW-0503">Monooxygenase</keyword>
<dbReference type="InterPro" id="IPR050196">
    <property type="entry name" value="Cytochrome_P450_Monoox"/>
</dbReference>
<dbReference type="Pfam" id="PF00067">
    <property type="entry name" value="p450"/>
    <property type="match status" value="1"/>
</dbReference>
<dbReference type="EMBL" id="LR784332">
    <property type="protein sequence ID" value="CAB3235873.1"/>
    <property type="molecule type" value="mRNA"/>
</dbReference>
<dbReference type="SUPFAM" id="SSF48264">
    <property type="entry name" value="Cytochrome P450"/>
    <property type="match status" value="1"/>
</dbReference>
<dbReference type="GO" id="GO:0004497">
    <property type="term" value="F:monooxygenase activity"/>
    <property type="evidence" value="ECO:0007669"/>
    <property type="project" value="UniProtKB-KW"/>
</dbReference>
<proteinExistence type="evidence at transcript level"/>
<organism evidence="4">
    <name type="scientific">Phallusia mammillata</name>
    <dbReference type="NCBI Taxonomy" id="59560"/>
    <lineage>
        <taxon>Eukaryota</taxon>
        <taxon>Metazoa</taxon>
        <taxon>Chordata</taxon>
        <taxon>Tunicata</taxon>
        <taxon>Ascidiacea</taxon>
        <taxon>Phlebobranchia</taxon>
        <taxon>Ascidiidae</taxon>
        <taxon>Phallusia</taxon>
    </lineage>
</organism>
<protein>
    <submittedName>
        <fullName evidence="4">Leukotriene-B4 omega-hydroxylase 3-like</fullName>
    </submittedName>
</protein>
<dbReference type="InterPro" id="IPR017972">
    <property type="entry name" value="Cyt_P450_CS"/>
</dbReference>
<gene>
    <name evidence="4" type="primary">Cyp4f14-002</name>
</gene>
<name>A0A6F9D9R6_9ASCI</name>